<protein>
    <submittedName>
        <fullName evidence="1">Surface antigen</fullName>
    </submittedName>
</protein>
<accession>A0A1H9L0N6</accession>
<dbReference type="STRING" id="1855383.SAMN05216548_110150"/>
<proteinExistence type="predicted"/>
<name>A0A1H9L0N6_9HYPH</name>
<keyword evidence="2" id="KW-1185">Reference proteome</keyword>
<dbReference type="PROSITE" id="PS51257">
    <property type="entry name" value="PROKAR_LIPOPROTEIN"/>
    <property type="match status" value="1"/>
</dbReference>
<evidence type="ECO:0000313" key="1">
    <source>
        <dbReference type="EMBL" id="SER04950.1"/>
    </source>
</evidence>
<reference evidence="1 2" key="1">
    <citation type="submission" date="2016-10" db="EMBL/GenBank/DDBJ databases">
        <authorList>
            <person name="de Groot N.N."/>
        </authorList>
    </citation>
    <scope>NUCLEOTIDE SEQUENCE [LARGE SCALE GENOMIC DNA]</scope>
    <source>
        <strain evidence="1 2">A52C2</strain>
    </source>
</reference>
<evidence type="ECO:0000313" key="2">
    <source>
        <dbReference type="Proteomes" id="UP000199647"/>
    </source>
</evidence>
<dbReference type="AlphaFoldDB" id="A0A1H9L0N6"/>
<sequence length="133" mass="14231">MHKVLAAAFGLILTGCACGDCGRVHPPVGLGRMSHATVEGLVGKRVGRTLADDDIAKGEAAEFRALEFSRGSAVEWHSTIDDSHGKVVAGDTSRINDLTCRRYTHTVYILGRPQVGSGTACRQINGSWRLINN</sequence>
<dbReference type="Proteomes" id="UP000199647">
    <property type="component" value="Unassembled WGS sequence"/>
</dbReference>
<organism evidence="1 2">
    <name type="scientific">Faunimonas pinastri</name>
    <dbReference type="NCBI Taxonomy" id="1855383"/>
    <lineage>
        <taxon>Bacteria</taxon>
        <taxon>Pseudomonadati</taxon>
        <taxon>Pseudomonadota</taxon>
        <taxon>Alphaproteobacteria</taxon>
        <taxon>Hyphomicrobiales</taxon>
        <taxon>Afifellaceae</taxon>
        <taxon>Faunimonas</taxon>
    </lineage>
</organism>
<gene>
    <name evidence="1" type="ORF">SAMN05216548_110150</name>
</gene>
<dbReference type="EMBL" id="FOFG01000010">
    <property type="protein sequence ID" value="SER04950.1"/>
    <property type="molecule type" value="Genomic_DNA"/>
</dbReference>